<feature type="transmembrane region" description="Helical" evidence="1">
    <location>
        <begin position="193"/>
        <end position="218"/>
    </location>
</feature>
<keyword evidence="1" id="KW-0472">Membrane</keyword>
<dbReference type="RefSeq" id="WP_267443320.1">
    <property type="nucleotide sequence ID" value="NZ_RQSB01000012.1"/>
</dbReference>
<evidence type="ECO:0000313" key="2">
    <source>
        <dbReference type="EMBL" id="RQM39768.1"/>
    </source>
</evidence>
<feature type="transmembrane region" description="Helical" evidence="1">
    <location>
        <begin position="112"/>
        <end position="134"/>
    </location>
</feature>
<name>A0A3N6S2B1_9GAMM</name>
<sequence>MNILPYLKARREWFFESSVADSGVPVRNKTHAVILFWAAVLFYVVYQLTMQPGFVLSGEMWAEMATNYFINASAPSLLDKLFSTDAGYIPVPQRIIGLVVNQLNIPAASVPYVYTGTAIIFTGMLIGSFCLPAFRKVIRSDGLRFLVAITVLMVADFETRTYINFTYFSAFFIAIVTALALVDDTEEVPWWSWFIPVLIISKPAVLSAFPAMLLVALVSRSRFRWITVVAVVFCLGQIFQMSLSATAGTMPFRSNDITLFSKVIAAVEYFFGFLGGYILHSSHLPNHPLMLVGLLFLILSAMAIMFWRGKARALILVGLALLFFNVFLNAFALSDMWNRDMSRLQGLPVYRHIIVGFFGCVLVVAGLLAEVSERLSGNGRNRYLRHAAPVLFLVWFMATGWLISAGQISREPGSPALNNSQWQKMAEAIDSPTSPLCVPVDPVGWMYQRNCNFLKPAPTWANGTRVLTSSLSLEETPPAALSGKNLVAAAVMVRPFSSGKNTAEVRMTIKLVDGSSRYFSGSKTLKPSGGLILLTGRDVIAMKDIASVTLEFSAPVEVALSAEGSGVVWMGF</sequence>
<dbReference type="Proteomes" id="UP000279457">
    <property type="component" value="Unassembled WGS sequence"/>
</dbReference>
<dbReference type="AlphaFoldDB" id="A0A3N6S2B1"/>
<feature type="transmembrane region" description="Helical" evidence="1">
    <location>
        <begin position="32"/>
        <end position="50"/>
    </location>
</feature>
<keyword evidence="3" id="KW-1185">Reference proteome</keyword>
<gene>
    <name evidence="2" type="ORF">EB241_00150</name>
</gene>
<evidence type="ECO:0000256" key="1">
    <source>
        <dbReference type="SAM" id="Phobius"/>
    </source>
</evidence>
<proteinExistence type="predicted"/>
<evidence type="ECO:0000313" key="3">
    <source>
        <dbReference type="Proteomes" id="UP000279457"/>
    </source>
</evidence>
<feature type="transmembrane region" description="Helical" evidence="1">
    <location>
        <begin position="289"/>
        <end position="307"/>
    </location>
</feature>
<feature type="transmembrane region" description="Helical" evidence="1">
    <location>
        <begin position="383"/>
        <end position="403"/>
    </location>
</feature>
<keyword evidence="1" id="KW-1133">Transmembrane helix</keyword>
<comment type="caution">
    <text evidence="2">The sequence shown here is derived from an EMBL/GenBank/DDBJ whole genome shotgun (WGS) entry which is preliminary data.</text>
</comment>
<feature type="transmembrane region" description="Helical" evidence="1">
    <location>
        <begin position="313"/>
        <end position="332"/>
    </location>
</feature>
<feature type="transmembrane region" description="Helical" evidence="1">
    <location>
        <begin position="162"/>
        <end position="181"/>
    </location>
</feature>
<protein>
    <submittedName>
        <fullName evidence="2">Uncharacterized protein</fullName>
    </submittedName>
</protein>
<dbReference type="EMBL" id="RHHM01000001">
    <property type="protein sequence ID" value="RQM39768.1"/>
    <property type="molecule type" value="Genomic_DNA"/>
</dbReference>
<reference evidence="2 3" key="1">
    <citation type="submission" date="2018-10" db="EMBL/GenBank/DDBJ databases">
        <title>Draft genome sequence for the type isolate of Erwinia psidii, agent causal of bacterial blight in guava (Psidium guajava) and wilt and die-back of Eucalyptus spp.</title>
        <authorList>
            <person name="Hermenegildo P.S."/>
            <person name="Santos S.A."/>
            <person name="Guimaraes L.M.S."/>
            <person name="Vidigal P.M.P."/>
            <person name="Pereira I.C."/>
            <person name="Badel J.L."/>
            <person name="Alfenas-Zerbini P."/>
            <person name="Ferreira M.A.S.V."/>
            <person name="Alfenas A.C."/>
        </authorList>
    </citation>
    <scope>NUCLEOTIDE SEQUENCE [LARGE SCALE GENOMIC DNA]</scope>
    <source>
        <strain evidence="2 3">IBSBF 435</strain>
    </source>
</reference>
<keyword evidence="1" id="KW-0812">Transmembrane</keyword>
<feature type="transmembrane region" description="Helical" evidence="1">
    <location>
        <begin position="257"/>
        <end position="277"/>
    </location>
</feature>
<organism evidence="2 3">
    <name type="scientific">Erwinia psidii</name>
    <dbReference type="NCBI Taxonomy" id="69224"/>
    <lineage>
        <taxon>Bacteria</taxon>
        <taxon>Pseudomonadati</taxon>
        <taxon>Pseudomonadota</taxon>
        <taxon>Gammaproteobacteria</taxon>
        <taxon>Enterobacterales</taxon>
        <taxon>Erwiniaceae</taxon>
        <taxon>Erwinia</taxon>
    </lineage>
</organism>
<feature type="transmembrane region" description="Helical" evidence="1">
    <location>
        <begin position="353"/>
        <end position="371"/>
    </location>
</feature>
<accession>A0A3N6S2B1</accession>